<keyword evidence="2" id="KW-1185">Reference proteome</keyword>
<protein>
    <submittedName>
        <fullName evidence="1">Uncharacterized protein</fullName>
    </submittedName>
</protein>
<dbReference type="EMBL" id="KI630464">
    <property type="protein sequence ID" value="EYU38952.1"/>
    <property type="molecule type" value="Genomic_DNA"/>
</dbReference>
<organism evidence="1 2">
    <name type="scientific">Erythranthe guttata</name>
    <name type="common">Yellow monkey flower</name>
    <name type="synonym">Mimulus guttatus</name>
    <dbReference type="NCBI Taxonomy" id="4155"/>
    <lineage>
        <taxon>Eukaryota</taxon>
        <taxon>Viridiplantae</taxon>
        <taxon>Streptophyta</taxon>
        <taxon>Embryophyta</taxon>
        <taxon>Tracheophyta</taxon>
        <taxon>Spermatophyta</taxon>
        <taxon>Magnoliopsida</taxon>
        <taxon>eudicotyledons</taxon>
        <taxon>Gunneridae</taxon>
        <taxon>Pentapetalae</taxon>
        <taxon>asterids</taxon>
        <taxon>lamiids</taxon>
        <taxon>Lamiales</taxon>
        <taxon>Phrymaceae</taxon>
        <taxon>Erythranthe</taxon>
    </lineage>
</organism>
<evidence type="ECO:0000313" key="2">
    <source>
        <dbReference type="Proteomes" id="UP000030748"/>
    </source>
</evidence>
<reference evidence="1 2" key="1">
    <citation type="journal article" date="2013" name="Proc. Natl. Acad. Sci. U.S.A.">
        <title>Fine-scale variation in meiotic recombination in Mimulus inferred from population shotgun sequencing.</title>
        <authorList>
            <person name="Hellsten U."/>
            <person name="Wright K.M."/>
            <person name="Jenkins J."/>
            <person name="Shu S."/>
            <person name="Yuan Y."/>
            <person name="Wessler S.R."/>
            <person name="Schmutz J."/>
            <person name="Willis J.H."/>
            <person name="Rokhsar D.S."/>
        </authorList>
    </citation>
    <scope>NUCLEOTIDE SEQUENCE [LARGE SCALE GENOMIC DNA]</scope>
    <source>
        <strain evidence="2">cv. DUN x IM62</strain>
    </source>
</reference>
<name>A0A022RF17_ERYGU</name>
<sequence>MWIFPKFTQKKGSELDKKKSNLDKKRSDLFREIYRSIPILSFSLDSFPIEMYRCRSWINENEQKLYFPLPFY</sequence>
<feature type="non-terminal residue" evidence="1">
    <location>
        <position position="72"/>
    </location>
</feature>
<dbReference type="Proteomes" id="UP000030748">
    <property type="component" value="Unassembled WGS sequence"/>
</dbReference>
<proteinExistence type="predicted"/>
<evidence type="ECO:0000313" key="1">
    <source>
        <dbReference type="EMBL" id="EYU38952.1"/>
    </source>
</evidence>
<gene>
    <name evidence="1" type="ORF">MIMGU_mgv1a024699mg</name>
</gene>
<accession>A0A022RF17</accession>
<dbReference type="AlphaFoldDB" id="A0A022RF17"/>